<protein>
    <recommendedName>
        <fullName evidence="4">Mitochondrial carrier protein pet8</fullName>
    </recommendedName>
</protein>
<comment type="caution">
    <text evidence="2">The sequence shown here is derived from an EMBL/GenBank/DDBJ whole genome shotgun (WGS) entry which is preliminary data.</text>
</comment>
<evidence type="ECO:0000313" key="2">
    <source>
        <dbReference type="EMBL" id="KAL1587574.1"/>
    </source>
</evidence>
<gene>
    <name evidence="2" type="ORF">WHR41_03799</name>
</gene>
<name>A0AB34KRD9_9PEZI</name>
<evidence type="ECO:0000256" key="1">
    <source>
        <dbReference type="SAM" id="MobiDB-lite"/>
    </source>
</evidence>
<dbReference type="GeneID" id="96005243"/>
<proteinExistence type="predicted"/>
<evidence type="ECO:0008006" key="4">
    <source>
        <dbReference type="Google" id="ProtNLM"/>
    </source>
</evidence>
<keyword evidence="3" id="KW-1185">Reference proteome</keyword>
<dbReference type="RefSeq" id="XP_069230679.1">
    <property type="nucleotide sequence ID" value="XM_069372405.1"/>
</dbReference>
<accession>A0AB34KRD9</accession>
<evidence type="ECO:0000313" key="3">
    <source>
        <dbReference type="Proteomes" id="UP000803884"/>
    </source>
</evidence>
<dbReference type="AlphaFoldDB" id="A0AB34KRD9"/>
<feature type="region of interest" description="Disordered" evidence="1">
    <location>
        <begin position="1"/>
        <end position="110"/>
    </location>
</feature>
<dbReference type="Proteomes" id="UP000803884">
    <property type="component" value="Unassembled WGS sequence"/>
</dbReference>
<organism evidence="2 3">
    <name type="scientific">Cladosporium halotolerans</name>
    <dbReference type="NCBI Taxonomy" id="1052096"/>
    <lineage>
        <taxon>Eukaryota</taxon>
        <taxon>Fungi</taxon>
        <taxon>Dikarya</taxon>
        <taxon>Ascomycota</taxon>
        <taxon>Pezizomycotina</taxon>
        <taxon>Dothideomycetes</taxon>
        <taxon>Dothideomycetidae</taxon>
        <taxon>Cladosporiales</taxon>
        <taxon>Cladosporiaceae</taxon>
        <taxon>Cladosporium</taxon>
    </lineage>
</organism>
<feature type="compositionally biased region" description="Basic and acidic residues" evidence="1">
    <location>
        <begin position="33"/>
        <end position="89"/>
    </location>
</feature>
<feature type="compositionally biased region" description="Low complexity" evidence="1">
    <location>
        <begin position="1"/>
        <end position="24"/>
    </location>
</feature>
<reference evidence="2 3" key="1">
    <citation type="journal article" date="2020" name="Microbiol. Resour. Announc.">
        <title>Draft Genome Sequence of a Cladosporium Species Isolated from the Mesophotic Ascidian Didemnum maculosum.</title>
        <authorList>
            <person name="Gioti A."/>
            <person name="Siaperas R."/>
            <person name="Nikolaivits E."/>
            <person name="Le Goff G."/>
            <person name="Ouazzani J."/>
            <person name="Kotoulas G."/>
            <person name="Topakas E."/>
        </authorList>
    </citation>
    <scope>NUCLEOTIDE SEQUENCE [LARGE SCALE GENOMIC DNA]</scope>
    <source>
        <strain evidence="2 3">TM138-S3</strain>
    </source>
</reference>
<dbReference type="EMBL" id="JAAQHG020000010">
    <property type="protein sequence ID" value="KAL1587574.1"/>
    <property type="molecule type" value="Genomic_DNA"/>
</dbReference>
<sequence>MPTMRLPPSALRAPLAARPLAPRSFATSAARAAGKESTLHNEGRPDEAEALKQQQLREQKQGQGKWHEGLASDSESAVKADRGDQKDANKSIGEMQRDTAQAAQEEKKKP</sequence>